<dbReference type="SUPFAM" id="SSF141523">
    <property type="entry name" value="L,D-transpeptidase catalytic domain-like"/>
    <property type="match status" value="1"/>
</dbReference>
<dbReference type="AlphaFoldDB" id="A0A1E3VFC6"/>
<evidence type="ECO:0000256" key="1">
    <source>
        <dbReference type="ARBA" id="ARBA00004752"/>
    </source>
</evidence>
<evidence type="ECO:0000256" key="4">
    <source>
        <dbReference type="ARBA" id="ARBA00022679"/>
    </source>
</evidence>
<dbReference type="FunFam" id="2.40.440.10:FF:000002">
    <property type="entry name" value="L,D-transpeptidase ErfK/SrfK"/>
    <property type="match status" value="1"/>
</dbReference>
<dbReference type="PROSITE" id="PS51257">
    <property type="entry name" value="PROKAR_LIPOPROTEIN"/>
    <property type="match status" value="1"/>
</dbReference>
<evidence type="ECO:0000256" key="2">
    <source>
        <dbReference type="ARBA" id="ARBA00005992"/>
    </source>
</evidence>
<keyword evidence="12" id="KW-1185">Reference proteome</keyword>
<dbReference type="Proteomes" id="UP000094342">
    <property type="component" value="Unassembled WGS sequence"/>
</dbReference>
<comment type="caution">
    <text evidence="11">The sequence shown here is derived from an EMBL/GenBank/DDBJ whole genome shotgun (WGS) entry which is preliminary data.</text>
</comment>
<keyword evidence="4" id="KW-0808">Transferase</keyword>
<dbReference type="UniPathway" id="UPA00219"/>
<keyword evidence="5" id="KW-0378">Hydrolase</keyword>
<evidence type="ECO:0000256" key="6">
    <source>
        <dbReference type="ARBA" id="ARBA00022960"/>
    </source>
</evidence>
<dbReference type="PROSITE" id="PS52029">
    <property type="entry name" value="LD_TPASE"/>
    <property type="match status" value="1"/>
</dbReference>
<dbReference type="EMBL" id="LYBW01000045">
    <property type="protein sequence ID" value="ODR92300.1"/>
    <property type="molecule type" value="Genomic_DNA"/>
</dbReference>
<organism evidence="11 12">
    <name type="scientific">Sinorhizobium alkalisoli</name>
    <dbReference type="NCBI Taxonomy" id="1752398"/>
    <lineage>
        <taxon>Bacteria</taxon>
        <taxon>Pseudomonadati</taxon>
        <taxon>Pseudomonadota</taxon>
        <taxon>Alphaproteobacteria</taxon>
        <taxon>Hyphomicrobiales</taxon>
        <taxon>Rhizobiaceae</taxon>
        <taxon>Sinorhizobium/Ensifer group</taxon>
        <taxon>Sinorhizobium</taxon>
    </lineage>
</organism>
<reference evidence="12" key="1">
    <citation type="submission" date="2016-05" db="EMBL/GenBank/DDBJ databases">
        <authorList>
            <person name="Li Y."/>
        </authorList>
    </citation>
    <scope>NUCLEOTIDE SEQUENCE [LARGE SCALE GENOMIC DNA]</scope>
    <source>
        <strain evidence="12">YIC4027</strain>
    </source>
</reference>
<comment type="similarity">
    <text evidence="2">Belongs to the YkuD family.</text>
</comment>
<dbReference type="GO" id="GO:0008360">
    <property type="term" value="P:regulation of cell shape"/>
    <property type="evidence" value="ECO:0007669"/>
    <property type="project" value="UniProtKB-UniRule"/>
</dbReference>
<evidence type="ECO:0000259" key="10">
    <source>
        <dbReference type="PROSITE" id="PS52029"/>
    </source>
</evidence>
<feature type="active site" description="Nucleophile" evidence="9">
    <location>
        <position position="170"/>
    </location>
</feature>
<keyword evidence="8 9" id="KW-0961">Cell wall biogenesis/degradation</keyword>
<evidence type="ECO:0000256" key="5">
    <source>
        <dbReference type="ARBA" id="ARBA00022801"/>
    </source>
</evidence>
<dbReference type="STRING" id="1752398.A8M32_05615"/>
<evidence type="ECO:0000256" key="9">
    <source>
        <dbReference type="PROSITE-ProRule" id="PRU01373"/>
    </source>
</evidence>
<comment type="pathway">
    <text evidence="1 9">Cell wall biogenesis; peptidoglycan biosynthesis.</text>
</comment>
<dbReference type="Pfam" id="PF03734">
    <property type="entry name" value="YkuD"/>
    <property type="match status" value="1"/>
</dbReference>
<accession>A0A1E3VFC6</accession>
<protein>
    <submittedName>
        <fullName evidence="11">Oxidoreductase</fullName>
    </submittedName>
</protein>
<evidence type="ECO:0000256" key="8">
    <source>
        <dbReference type="ARBA" id="ARBA00023316"/>
    </source>
</evidence>
<keyword evidence="7 9" id="KW-0573">Peptidoglycan synthesis</keyword>
<keyword evidence="6 9" id="KW-0133">Cell shape</keyword>
<sequence>MGKNHVTRRMLVLGALGMLVSGCSLTERPRASAIAARPRLDPRYRRQEVAYPGPEGPGTIVVDTVQRYLYYVEGGGSAIRYGIGVGEEGRTIKGRARIGRKAEWPSWTPTENMMRRKPHLRQYASGVSGGLHNPLGAAALYLYRGGQDTMFRLHGTNEPWTIGQAVSSGCIRLTNEDIVDLYSRAPVGTPVMIV</sequence>
<evidence type="ECO:0000256" key="3">
    <source>
        <dbReference type="ARBA" id="ARBA00022676"/>
    </source>
</evidence>
<dbReference type="PANTHER" id="PTHR30582:SF24">
    <property type="entry name" value="L,D-TRANSPEPTIDASE ERFK_SRFK-RELATED"/>
    <property type="match status" value="1"/>
</dbReference>
<evidence type="ECO:0000313" key="12">
    <source>
        <dbReference type="Proteomes" id="UP000094342"/>
    </source>
</evidence>
<evidence type="ECO:0000313" key="11">
    <source>
        <dbReference type="EMBL" id="ODR92300.1"/>
    </source>
</evidence>
<dbReference type="InterPro" id="IPR005490">
    <property type="entry name" value="LD_TPept_cat_dom"/>
</dbReference>
<dbReference type="GO" id="GO:0071972">
    <property type="term" value="F:peptidoglycan L,D-transpeptidase activity"/>
    <property type="evidence" value="ECO:0007669"/>
    <property type="project" value="TreeGrafter"/>
</dbReference>
<dbReference type="GO" id="GO:0005576">
    <property type="term" value="C:extracellular region"/>
    <property type="evidence" value="ECO:0007669"/>
    <property type="project" value="TreeGrafter"/>
</dbReference>
<dbReference type="GO" id="GO:0016757">
    <property type="term" value="F:glycosyltransferase activity"/>
    <property type="evidence" value="ECO:0007669"/>
    <property type="project" value="UniProtKB-KW"/>
</dbReference>
<gene>
    <name evidence="11" type="ORF">A8M32_05615</name>
</gene>
<dbReference type="InterPro" id="IPR038063">
    <property type="entry name" value="Transpep_catalytic_dom"/>
</dbReference>
<dbReference type="Gene3D" id="2.40.440.10">
    <property type="entry name" value="L,D-transpeptidase catalytic domain-like"/>
    <property type="match status" value="1"/>
</dbReference>
<evidence type="ECO:0000256" key="7">
    <source>
        <dbReference type="ARBA" id="ARBA00022984"/>
    </source>
</evidence>
<dbReference type="RefSeq" id="WP_069457432.1">
    <property type="nucleotide sequence ID" value="NZ_CP034909.1"/>
</dbReference>
<dbReference type="PANTHER" id="PTHR30582">
    <property type="entry name" value="L,D-TRANSPEPTIDASE"/>
    <property type="match status" value="1"/>
</dbReference>
<keyword evidence="3" id="KW-0328">Glycosyltransferase</keyword>
<name>A0A1E3VFC6_9HYPH</name>
<dbReference type="InterPro" id="IPR050979">
    <property type="entry name" value="LD-transpeptidase"/>
</dbReference>
<feature type="domain" description="L,D-TPase catalytic" evidence="10">
    <location>
        <begin position="58"/>
        <end position="194"/>
    </location>
</feature>
<proteinExistence type="inferred from homology"/>
<dbReference type="GO" id="GO:0018104">
    <property type="term" value="P:peptidoglycan-protein cross-linking"/>
    <property type="evidence" value="ECO:0007669"/>
    <property type="project" value="TreeGrafter"/>
</dbReference>
<feature type="active site" description="Proton donor/acceptor" evidence="9">
    <location>
        <position position="154"/>
    </location>
</feature>
<dbReference type="GO" id="GO:0071555">
    <property type="term" value="P:cell wall organization"/>
    <property type="evidence" value="ECO:0007669"/>
    <property type="project" value="UniProtKB-UniRule"/>
</dbReference>
<dbReference type="CDD" id="cd16913">
    <property type="entry name" value="YkuD_like"/>
    <property type="match status" value="1"/>
</dbReference>
<dbReference type="OrthoDB" id="9795305at2"/>